<evidence type="ECO:0000313" key="9">
    <source>
        <dbReference type="EMBL" id="VAW21819.1"/>
    </source>
</evidence>
<dbReference type="SUPFAM" id="SSF57716">
    <property type="entry name" value="Glucocorticoid receptor-like (DNA-binding domain)"/>
    <property type="match status" value="1"/>
</dbReference>
<name>A0A3B0UB64_9ZZZZ</name>
<dbReference type="PROSITE" id="PS00603">
    <property type="entry name" value="TK_CELLULAR_TYPE"/>
    <property type="match status" value="1"/>
</dbReference>
<comment type="similarity">
    <text evidence="1">Belongs to the thymidine kinase family.</text>
</comment>
<organism evidence="9">
    <name type="scientific">hydrothermal vent metagenome</name>
    <dbReference type="NCBI Taxonomy" id="652676"/>
    <lineage>
        <taxon>unclassified sequences</taxon>
        <taxon>metagenomes</taxon>
        <taxon>ecological metagenomes</taxon>
    </lineage>
</organism>
<dbReference type="InterPro" id="IPR020633">
    <property type="entry name" value="Thymidine_kinase_CS"/>
</dbReference>
<evidence type="ECO:0000256" key="8">
    <source>
        <dbReference type="SAM" id="MobiDB-lite"/>
    </source>
</evidence>
<dbReference type="AlphaFoldDB" id="A0A3B0UB64"/>
<dbReference type="InterPro" id="IPR027417">
    <property type="entry name" value="P-loop_NTPase"/>
</dbReference>
<dbReference type="EC" id="2.7.1.21" evidence="2"/>
<dbReference type="PANTHER" id="PTHR11441">
    <property type="entry name" value="THYMIDINE KINASE"/>
    <property type="match status" value="1"/>
</dbReference>
<dbReference type="PIRSF" id="PIRSF035805">
    <property type="entry name" value="TK_cell"/>
    <property type="match status" value="1"/>
</dbReference>
<evidence type="ECO:0000256" key="4">
    <source>
        <dbReference type="ARBA" id="ARBA00022679"/>
    </source>
</evidence>
<reference evidence="9" key="1">
    <citation type="submission" date="2018-06" db="EMBL/GenBank/DDBJ databases">
        <authorList>
            <person name="Zhirakovskaya E."/>
        </authorList>
    </citation>
    <scope>NUCLEOTIDE SEQUENCE</scope>
</reference>
<sequence>MAKLYFSYAAMNAGKSTLLLQASHNYHERGMQTLLYTSSLYAKMDKKSITSRIGVTAPAQLYDNKLDLYLQIDKRVKQGPLHCIFVDEAQFLTTDQVWQLARVADRLKLPVMTYGLRTDFQGNLFEGSKALLAIADILREVRTICECGAKATMVVRMDEKGNVLTKGDQVAIGKDVYVSLCRKHWEEQTGRWPASDANSPKFSFEETSSD</sequence>
<dbReference type="GO" id="GO:0071897">
    <property type="term" value="P:DNA biosynthetic process"/>
    <property type="evidence" value="ECO:0007669"/>
    <property type="project" value="UniProtKB-KW"/>
</dbReference>
<dbReference type="SUPFAM" id="SSF52540">
    <property type="entry name" value="P-loop containing nucleoside triphosphate hydrolases"/>
    <property type="match status" value="1"/>
</dbReference>
<dbReference type="InterPro" id="IPR001267">
    <property type="entry name" value="Thymidine_kinase"/>
</dbReference>
<keyword evidence="5" id="KW-0547">Nucleotide-binding</keyword>
<keyword evidence="7" id="KW-0067">ATP-binding</keyword>
<keyword evidence="6 9" id="KW-0418">Kinase</keyword>
<gene>
    <name evidence="9" type="ORF">MNBD_ALPHA11-193</name>
</gene>
<dbReference type="Gene3D" id="3.40.50.300">
    <property type="entry name" value="P-loop containing nucleotide triphosphate hydrolases"/>
    <property type="match status" value="1"/>
</dbReference>
<dbReference type="EMBL" id="UOEQ01000377">
    <property type="protein sequence ID" value="VAW21819.1"/>
    <property type="molecule type" value="Genomic_DNA"/>
</dbReference>
<evidence type="ECO:0000256" key="2">
    <source>
        <dbReference type="ARBA" id="ARBA00012118"/>
    </source>
</evidence>
<dbReference type="GO" id="GO:0046104">
    <property type="term" value="P:thymidine metabolic process"/>
    <property type="evidence" value="ECO:0007669"/>
    <property type="project" value="TreeGrafter"/>
</dbReference>
<evidence type="ECO:0000256" key="3">
    <source>
        <dbReference type="ARBA" id="ARBA00022634"/>
    </source>
</evidence>
<dbReference type="GO" id="GO:0005524">
    <property type="term" value="F:ATP binding"/>
    <property type="evidence" value="ECO:0007669"/>
    <property type="project" value="UniProtKB-KW"/>
</dbReference>
<dbReference type="PANTHER" id="PTHR11441:SF0">
    <property type="entry name" value="THYMIDINE KINASE, CYTOSOLIC"/>
    <property type="match status" value="1"/>
</dbReference>
<evidence type="ECO:0000256" key="1">
    <source>
        <dbReference type="ARBA" id="ARBA00007587"/>
    </source>
</evidence>
<dbReference type="HAMAP" id="MF_00124">
    <property type="entry name" value="Thymidine_kinase"/>
    <property type="match status" value="1"/>
</dbReference>
<feature type="region of interest" description="Disordered" evidence="8">
    <location>
        <begin position="191"/>
        <end position="210"/>
    </location>
</feature>
<keyword evidence="4 9" id="KW-0808">Transferase</keyword>
<accession>A0A3B0UB64</accession>
<dbReference type="NCBIfam" id="NF003300">
    <property type="entry name" value="PRK04296.1-5"/>
    <property type="match status" value="1"/>
</dbReference>
<evidence type="ECO:0000256" key="7">
    <source>
        <dbReference type="ARBA" id="ARBA00022840"/>
    </source>
</evidence>
<dbReference type="Pfam" id="PF00265">
    <property type="entry name" value="TK"/>
    <property type="match status" value="1"/>
</dbReference>
<dbReference type="GO" id="GO:0005829">
    <property type="term" value="C:cytosol"/>
    <property type="evidence" value="ECO:0007669"/>
    <property type="project" value="TreeGrafter"/>
</dbReference>
<proteinExistence type="inferred from homology"/>
<keyword evidence="3" id="KW-0237">DNA synthesis</keyword>
<evidence type="ECO:0000256" key="5">
    <source>
        <dbReference type="ARBA" id="ARBA00022741"/>
    </source>
</evidence>
<protein>
    <recommendedName>
        <fullName evidence="2">thymidine kinase</fullName>
        <ecNumber evidence="2">2.7.1.21</ecNumber>
    </recommendedName>
</protein>
<dbReference type="GO" id="GO:0004797">
    <property type="term" value="F:thymidine kinase activity"/>
    <property type="evidence" value="ECO:0007669"/>
    <property type="project" value="UniProtKB-EC"/>
</dbReference>
<evidence type="ECO:0000256" key="6">
    <source>
        <dbReference type="ARBA" id="ARBA00022777"/>
    </source>
</evidence>